<dbReference type="EMBL" id="BAABGA010000120">
    <property type="protein sequence ID" value="GAA4472890.1"/>
    <property type="molecule type" value="Genomic_DNA"/>
</dbReference>
<evidence type="ECO:0000256" key="3">
    <source>
        <dbReference type="PROSITE-ProRule" id="PRU00169"/>
    </source>
</evidence>
<dbReference type="SMART" id="SM00448">
    <property type="entry name" value="REC"/>
    <property type="match status" value="1"/>
</dbReference>
<dbReference type="Proteomes" id="UP001500840">
    <property type="component" value="Unassembled WGS sequence"/>
</dbReference>
<keyword evidence="1 3" id="KW-0597">Phosphoprotein</keyword>
<dbReference type="InterPro" id="IPR050595">
    <property type="entry name" value="Bact_response_regulator"/>
</dbReference>
<evidence type="ECO:0000256" key="1">
    <source>
        <dbReference type="ARBA" id="ARBA00022553"/>
    </source>
</evidence>
<keyword evidence="2" id="KW-0902">Two-component regulatory system</keyword>
<sequence length="135" mass="15383">MSDLKRRILITEDNRVLGDVLRFNLQRSGFDVTIAHDGAEAMESLANQSFDLLITDYQMPNVDGAELCHYIRQNRSLDAMFIIMCSAKGMELDREQLRRDWNIAKLVLKPFSIREIVAIVNDLLTASEDTSAVYS</sequence>
<feature type="modified residue" description="4-aspartylphosphate" evidence="3">
    <location>
        <position position="56"/>
    </location>
</feature>
<dbReference type="RefSeq" id="WP_339941649.1">
    <property type="nucleotide sequence ID" value="NZ_BAABGA010000120.1"/>
</dbReference>
<evidence type="ECO:0000313" key="6">
    <source>
        <dbReference type="Proteomes" id="UP001500840"/>
    </source>
</evidence>
<dbReference type="InterPro" id="IPR011006">
    <property type="entry name" value="CheY-like_superfamily"/>
</dbReference>
<comment type="caution">
    <text evidence="5">The sequence shown here is derived from an EMBL/GenBank/DDBJ whole genome shotgun (WGS) entry which is preliminary data.</text>
</comment>
<feature type="domain" description="Response regulatory" evidence="4">
    <location>
        <begin position="7"/>
        <end position="124"/>
    </location>
</feature>
<dbReference type="PANTHER" id="PTHR44591">
    <property type="entry name" value="STRESS RESPONSE REGULATOR PROTEIN 1"/>
    <property type="match status" value="1"/>
</dbReference>
<dbReference type="CDD" id="cd17574">
    <property type="entry name" value="REC_OmpR"/>
    <property type="match status" value="1"/>
</dbReference>
<organism evidence="5 6">
    <name type="scientific">Novipirellula rosea</name>
    <dbReference type="NCBI Taxonomy" id="1031540"/>
    <lineage>
        <taxon>Bacteria</taxon>
        <taxon>Pseudomonadati</taxon>
        <taxon>Planctomycetota</taxon>
        <taxon>Planctomycetia</taxon>
        <taxon>Pirellulales</taxon>
        <taxon>Pirellulaceae</taxon>
        <taxon>Novipirellula</taxon>
    </lineage>
</organism>
<evidence type="ECO:0000313" key="5">
    <source>
        <dbReference type="EMBL" id="GAA4472890.1"/>
    </source>
</evidence>
<dbReference type="SUPFAM" id="SSF52172">
    <property type="entry name" value="CheY-like"/>
    <property type="match status" value="1"/>
</dbReference>
<name>A0ABP8NTA6_9BACT</name>
<keyword evidence="6" id="KW-1185">Reference proteome</keyword>
<dbReference type="InterPro" id="IPR001789">
    <property type="entry name" value="Sig_transdc_resp-reg_receiver"/>
</dbReference>
<accession>A0ABP8NTA6</accession>
<reference evidence="6" key="1">
    <citation type="journal article" date="2019" name="Int. J. Syst. Evol. Microbiol.">
        <title>The Global Catalogue of Microorganisms (GCM) 10K type strain sequencing project: providing services to taxonomists for standard genome sequencing and annotation.</title>
        <authorList>
            <consortium name="The Broad Institute Genomics Platform"/>
            <consortium name="The Broad Institute Genome Sequencing Center for Infectious Disease"/>
            <person name="Wu L."/>
            <person name="Ma J."/>
        </authorList>
    </citation>
    <scope>NUCLEOTIDE SEQUENCE [LARGE SCALE GENOMIC DNA]</scope>
    <source>
        <strain evidence="6">JCM 17759</strain>
    </source>
</reference>
<dbReference type="Gene3D" id="3.40.50.2300">
    <property type="match status" value="1"/>
</dbReference>
<dbReference type="PROSITE" id="PS50110">
    <property type="entry name" value="RESPONSE_REGULATORY"/>
    <property type="match status" value="1"/>
</dbReference>
<protein>
    <recommendedName>
        <fullName evidence="4">Response regulatory domain-containing protein</fullName>
    </recommendedName>
</protein>
<gene>
    <name evidence="5" type="ORF">GCM10023156_70100</name>
</gene>
<evidence type="ECO:0000259" key="4">
    <source>
        <dbReference type="PROSITE" id="PS50110"/>
    </source>
</evidence>
<evidence type="ECO:0000256" key="2">
    <source>
        <dbReference type="ARBA" id="ARBA00023012"/>
    </source>
</evidence>
<proteinExistence type="predicted"/>
<dbReference type="PANTHER" id="PTHR44591:SF14">
    <property type="entry name" value="PROTEIN PILG"/>
    <property type="match status" value="1"/>
</dbReference>
<dbReference type="Pfam" id="PF00072">
    <property type="entry name" value="Response_reg"/>
    <property type="match status" value="1"/>
</dbReference>